<accession>A0A4Y7JVG0</accession>
<dbReference type="PANTHER" id="PTHR47947">
    <property type="entry name" value="CYTOCHROME P450 82C3-RELATED"/>
    <property type="match status" value="1"/>
</dbReference>
<comment type="similarity">
    <text evidence="12">Belongs to the cytochrome P450 family.</text>
</comment>
<dbReference type="GO" id="GO:0005506">
    <property type="term" value="F:iron ion binding"/>
    <property type="evidence" value="ECO:0007669"/>
    <property type="project" value="InterPro"/>
</dbReference>
<dbReference type="OMA" id="SIWSWIG"/>
<dbReference type="EMBL" id="CM010720">
    <property type="protein sequence ID" value="RZC64697.1"/>
    <property type="molecule type" value="Genomic_DNA"/>
</dbReference>
<comment type="cofactor">
    <cofactor evidence="1 11">
        <name>heme</name>
        <dbReference type="ChEBI" id="CHEBI:30413"/>
    </cofactor>
</comment>
<organism evidence="13 14">
    <name type="scientific">Papaver somniferum</name>
    <name type="common">Opium poppy</name>
    <dbReference type="NCBI Taxonomy" id="3469"/>
    <lineage>
        <taxon>Eukaryota</taxon>
        <taxon>Viridiplantae</taxon>
        <taxon>Streptophyta</taxon>
        <taxon>Embryophyta</taxon>
        <taxon>Tracheophyta</taxon>
        <taxon>Spermatophyta</taxon>
        <taxon>Magnoliopsida</taxon>
        <taxon>Ranunculales</taxon>
        <taxon>Papaveraceae</taxon>
        <taxon>Papaveroideae</taxon>
        <taxon>Papaver</taxon>
    </lineage>
</organism>
<evidence type="ECO:0000256" key="8">
    <source>
        <dbReference type="ARBA" id="ARBA00023002"/>
    </source>
</evidence>
<evidence type="ECO:0000256" key="4">
    <source>
        <dbReference type="ARBA" id="ARBA00022617"/>
    </source>
</evidence>
<dbReference type="InterPro" id="IPR036396">
    <property type="entry name" value="Cyt_P450_sf"/>
</dbReference>
<keyword evidence="6 11" id="KW-0479">Metal-binding</keyword>
<evidence type="ECO:0000256" key="5">
    <source>
        <dbReference type="ARBA" id="ARBA00022692"/>
    </source>
</evidence>
<dbReference type="Gramene" id="RZC64697">
    <property type="protein sequence ID" value="RZC64697"/>
    <property type="gene ID" value="C5167_008386"/>
</dbReference>
<keyword evidence="5" id="KW-0812">Transmembrane</keyword>
<dbReference type="GO" id="GO:0033075">
    <property type="term" value="P:isoquinoline alkaloid biosynthetic process"/>
    <property type="evidence" value="ECO:0007669"/>
    <property type="project" value="UniProtKB-ARBA"/>
</dbReference>
<dbReference type="AlphaFoldDB" id="A0A4Y7JVG0"/>
<evidence type="ECO:0000256" key="6">
    <source>
        <dbReference type="ARBA" id="ARBA00022723"/>
    </source>
</evidence>
<keyword evidence="9 11" id="KW-0408">Iron</keyword>
<dbReference type="GO" id="GO:0004497">
    <property type="term" value="F:monooxygenase activity"/>
    <property type="evidence" value="ECO:0007669"/>
    <property type="project" value="UniProtKB-KW"/>
</dbReference>
<dbReference type="PRINTS" id="PR00385">
    <property type="entry name" value="P450"/>
</dbReference>
<protein>
    <recommendedName>
        <fullName evidence="15">Cytochrome P450</fullName>
    </recommendedName>
</protein>
<dbReference type="Proteomes" id="UP000316621">
    <property type="component" value="Chromosome 6"/>
</dbReference>
<dbReference type="PROSITE" id="PS00086">
    <property type="entry name" value="CYTOCHROME_P450"/>
    <property type="match status" value="1"/>
</dbReference>
<keyword evidence="14" id="KW-1185">Reference proteome</keyword>
<dbReference type="Gene3D" id="1.10.630.10">
    <property type="entry name" value="Cytochrome P450"/>
    <property type="match status" value="1"/>
</dbReference>
<evidence type="ECO:0000313" key="14">
    <source>
        <dbReference type="Proteomes" id="UP000316621"/>
    </source>
</evidence>
<sequence length="523" mass="59629">MQYISRNKKSLRSKQPPELTGSWPLIGHLHLLGGKHQLLFRSFGDIADKYGAAFTIRLGLRRALVISSWEVAKECFTTNDKIFTSRPLSAALKYMGYNNLDFGFAPYGQYWQELRKIVNHEFLSHSKIEFLKHVWDSEIKTSIEELYNKLCSNEKSTVDMKQWFSNLTLNISLKLIVGKRYLGSCSVSDDEVDRASRCQKAVREFFRLARFVPSDDLSCLRWLDLGDYERDMKKTGRELDVLLQLWLEEHKMRTKISSLPSIRKNKDLMYQKDAAGEQDFMDVMLSILDDKDVHTKISDSVDGDTIIKSTCLTLILGGTDTVMVSLLWALTLLVNHPDVLEKAENELIMHVGKERQVEVSDIKNLLYLQAIIKETMRLYPPGPLSAPRESMEDCTTAGYHIPAGTRLIVNIWKVQRDPQVWSDPEEFRPERFLTGEHLNTGIGPQDFKLMPFGSGRRICPASSFSLQIVHLTLARLVHGFKFKTPSDAPIDMTESSGLNNVKGTPLEVLITPTLSSNLYQLSF</sequence>
<dbReference type="PRINTS" id="PR00463">
    <property type="entry name" value="EP450I"/>
</dbReference>
<dbReference type="GO" id="GO:0016020">
    <property type="term" value="C:membrane"/>
    <property type="evidence" value="ECO:0007669"/>
    <property type="project" value="UniProtKB-SubCell"/>
</dbReference>
<name>A0A4Y7JVG0_PAPSO</name>
<dbReference type="GO" id="GO:0020037">
    <property type="term" value="F:heme binding"/>
    <property type="evidence" value="ECO:0007669"/>
    <property type="project" value="InterPro"/>
</dbReference>
<keyword evidence="10" id="KW-0472">Membrane</keyword>
<evidence type="ECO:0000256" key="1">
    <source>
        <dbReference type="ARBA" id="ARBA00001971"/>
    </source>
</evidence>
<dbReference type="OrthoDB" id="2789670at2759"/>
<dbReference type="Pfam" id="PF00067">
    <property type="entry name" value="p450"/>
    <property type="match status" value="1"/>
</dbReference>
<dbReference type="InterPro" id="IPR017972">
    <property type="entry name" value="Cyt_P450_CS"/>
</dbReference>
<reference evidence="13 14" key="1">
    <citation type="journal article" date="2018" name="Science">
        <title>The opium poppy genome and morphinan production.</title>
        <authorList>
            <person name="Guo L."/>
            <person name="Winzer T."/>
            <person name="Yang X."/>
            <person name="Li Y."/>
            <person name="Ning Z."/>
            <person name="He Z."/>
            <person name="Teodor R."/>
            <person name="Lu Y."/>
            <person name="Bowser T.A."/>
            <person name="Graham I.A."/>
            <person name="Ye K."/>
        </authorList>
    </citation>
    <scope>NUCLEOTIDE SEQUENCE [LARGE SCALE GENOMIC DNA]</scope>
    <source>
        <strain evidence="14">cv. HN1</strain>
        <tissue evidence="13">Leaves</tissue>
    </source>
</reference>
<keyword evidence="12" id="KW-0503">Monooxygenase</keyword>
<keyword evidence="4 11" id="KW-0349">Heme</keyword>
<comment type="pathway">
    <text evidence="3">Alkaloid biosynthesis.</text>
</comment>
<evidence type="ECO:0000256" key="9">
    <source>
        <dbReference type="ARBA" id="ARBA00023004"/>
    </source>
</evidence>
<dbReference type="GO" id="GO:0016705">
    <property type="term" value="F:oxidoreductase activity, acting on paired donors, with incorporation or reduction of molecular oxygen"/>
    <property type="evidence" value="ECO:0007669"/>
    <property type="project" value="InterPro"/>
</dbReference>
<dbReference type="FunFam" id="1.10.630.10:FF:000026">
    <property type="entry name" value="Cytochrome P450 82C4"/>
    <property type="match status" value="1"/>
</dbReference>
<evidence type="ECO:0008006" key="15">
    <source>
        <dbReference type="Google" id="ProtNLM"/>
    </source>
</evidence>
<evidence type="ECO:0000256" key="11">
    <source>
        <dbReference type="PIRSR" id="PIRSR602401-1"/>
    </source>
</evidence>
<keyword evidence="7" id="KW-1133">Transmembrane helix</keyword>
<keyword evidence="8 12" id="KW-0560">Oxidoreductase</keyword>
<evidence type="ECO:0000256" key="10">
    <source>
        <dbReference type="ARBA" id="ARBA00023136"/>
    </source>
</evidence>
<evidence type="ECO:0000313" key="13">
    <source>
        <dbReference type="EMBL" id="RZC64697.1"/>
    </source>
</evidence>
<evidence type="ECO:0000256" key="2">
    <source>
        <dbReference type="ARBA" id="ARBA00004167"/>
    </source>
</evidence>
<dbReference type="SUPFAM" id="SSF48264">
    <property type="entry name" value="Cytochrome P450"/>
    <property type="match status" value="1"/>
</dbReference>
<evidence type="ECO:0000256" key="12">
    <source>
        <dbReference type="RuleBase" id="RU000461"/>
    </source>
</evidence>
<gene>
    <name evidence="13" type="ORF">C5167_008386</name>
</gene>
<feature type="binding site" description="axial binding residue" evidence="11">
    <location>
        <position position="459"/>
    </location>
    <ligand>
        <name>heme</name>
        <dbReference type="ChEBI" id="CHEBI:30413"/>
    </ligand>
    <ligandPart>
        <name>Fe</name>
        <dbReference type="ChEBI" id="CHEBI:18248"/>
    </ligandPart>
</feature>
<dbReference type="InterPro" id="IPR001128">
    <property type="entry name" value="Cyt_P450"/>
</dbReference>
<dbReference type="InterPro" id="IPR050651">
    <property type="entry name" value="Plant_Cytochrome_P450_Monoox"/>
</dbReference>
<evidence type="ECO:0000256" key="3">
    <source>
        <dbReference type="ARBA" id="ARBA00004913"/>
    </source>
</evidence>
<comment type="subcellular location">
    <subcellularLocation>
        <location evidence="2">Membrane</location>
        <topology evidence="2">Single-pass membrane protein</topology>
    </subcellularLocation>
</comment>
<proteinExistence type="inferred from homology"/>
<dbReference type="CDD" id="cd20654">
    <property type="entry name" value="CYP82"/>
    <property type="match status" value="1"/>
</dbReference>
<dbReference type="InterPro" id="IPR002401">
    <property type="entry name" value="Cyt_P450_E_grp-I"/>
</dbReference>
<evidence type="ECO:0000256" key="7">
    <source>
        <dbReference type="ARBA" id="ARBA00022989"/>
    </source>
</evidence>
<dbReference type="PANTHER" id="PTHR47947:SF26">
    <property type="entry name" value="CYTOCHROME P450"/>
    <property type="match status" value="1"/>
</dbReference>